<proteinExistence type="predicted"/>
<sequence>MKRKVIRAFFDKTDANKPYSKGDTYSHSDGDRISFLAEKGFLEQKSKQPPSPSEGEYPKHAGGGYYKLSNGEKVNGKKEAEKAQAELDGD</sequence>
<feature type="region of interest" description="Disordered" evidence="1">
    <location>
        <begin position="39"/>
        <end position="90"/>
    </location>
</feature>
<dbReference type="RefSeq" id="WP_380712704.1">
    <property type="nucleotide sequence ID" value="NZ_JBHUML010000002.1"/>
</dbReference>
<feature type="compositionally biased region" description="Basic and acidic residues" evidence="1">
    <location>
        <begin position="74"/>
        <end position="90"/>
    </location>
</feature>
<comment type="caution">
    <text evidence="2">The sequence shown here is derived from an EMBL/GenBank/DDBJ whole genome shotgun (WGS) entry which is preliminary data.</text>
</comment>
<keyword evidence="3" id="KW-1185">Reference proteome</keyword>
<accession>A0ABW5T0G4</accession>
<evidence type="ECO:0000256" key="1">
    <source>
        <dbReference type="SAM" id="MobiDB-lite"/>
    </source>
</evidence>
<name>A0ABW5T0G4_9BACI</name>
<organism evidence="2 3">
    <name type="scientific">Salibacterium lacus</name>
    <dbReference type="NCBI Taxonomy" id="1898109"/>
    <lineage>
        <taxon>Bacteria</taxon>
        <taxon>Bacillati</taxon>
        <taxon>Bacillota</taxon>
        <taxon>Bacilli</taxon>
        <taxon>Bacillales</taxon>
        <taxon>Bacillaceae</taxon>
    </lineage>
</organism>
<reference evidence="3" key="1">
    <citation type="journal article" date="2019" name="Int. J. Syst. Evol. Microbiol.">
        <title>The Global Catalogue of Microorganisms (GCM) 10K type strain sequencing project: providing services to taxonomists for standard genome sequencing and annotation.</title>
        <authorList>
            <consortium name="The Broad Institute Genomics Platform"/>
            <consortium name="The Broad Institute Genome Sequencing Center for Infectious Disease"/>
            <person name="Wu L."/>
            <person name="Ma J."/>
        </authorList>
    </citation>
    <scope>NUCLEOTIDE SEQUENCE [LARGE SCALE GENOMIC DNA]</scope>
    <source>
        <strain evidence="3">KCTC 33792</strain>
    </source>
</reference>
<dbReference type="Proteomes" id="UP001597520">
    <property type="component" value="Unassembled WGS sequence"/>
</dbReference>
<evidence type="ECO:0000313" key="3">
    <source>
        <dbReference type="Proteomes" id="UP001597520"/>
    </source>
</evidence>
<protein>
    <submittedName>
        <fullName evidence="2">Uncharacterized protein</fullName>
    </submittedName>
</protein>
<dbReference type="EMBL" id="JBHUML010000002">
    <property type="protein sequence ID" value="MFD2705461.1"/>
    <property type="molecule type" value="Genomic_DNA"/>
</dbReference>
<gene>
    <name evidence="2" type="ORF">ACFSUB_08275</name>
</gene>
<evidence type="ECO:0000313" key="2">
    <source>
        <dbReference type="EMBL" id="MFD2705461.1"/>
    </source>
</evidence>